<dbReference type="AlphaFoldDB" id="A0A8I0AE16"/>
<keyword evidence="2" id="KW-1185">Reference proteome</keyword>
<gene>
    <name evidence="1" type="ORF">H8S09_04260</name>
</gene>
<protein>
    <submittedName>
        <fullName evidence="1">Uncharacterized protein</fullName>
    </submittedName>
</protein>
<comment type="caution">
    <text evidence="1">The sequence shown here is derived from an EMBL/GenBank/DDBJ whole genome shotgun (WGS) entry which is preliminary data.</text>
</comment>
<dbReference type="RefSeq" id="WP_117808278.1">
    <property type="nucleotide sequence ID" value="NZ_JACOOX010000002.1"/>
</dbReference>
<organism evidence="1 2">
    <name type="scientific">Coprococcus hominis</name>
    <name type="common">ex Liu et al. 2022</name>
    <dbReference type="NCBI Taxonomy" id="2763039"/>
    <lineage>
        <taxon>Bacteria</taxon>
        <taxon>Bacillati</taxon>
        <taxon>Bacillota</taxon>
        <taxon>Clostridia</taxon>
        <taxon>Lachnospirales</taxon>
        <taxon>Lachnospiraceae</taxon>
        <taxon>Coprococcus</taxon>
    </lineage>
</organism>
<accession>A0A8I0AE16</accession>
<sequence length="67" mass="8329">MKFIYNAFVLNHIEYAKIYSEINTNYSKYKNKPFAVHASYGIDNRPYWHYFENHGYNEYNIYMRIEM</sequence>
<proteinExistence type="predicted"/>
<dbReference type="EMBL" id="JACOOX010000002">
    <property type="protein sequence ID" value="MBC5662113.1"/>
    <property type="molecule type" value="Genomic_DNA"/>
</dbReference>
<reference evidence="1 2" key="1">
    <citation type="submission" date="2020-08" db="EMBL/GenBank/DDBJ databases">
        <title>Genome public.</title>
        <authorList>
            <person name="Liu C."/>
            <person name="Sun Q."/>
        </authorList>
    </citation>
    <scope>NUCLEOTIDE SEQUENCE [LARGE SCALE GENOMIC DNA]</scope>
    <source>
        <strain evidence="1 2">NSJ-10</strain>
    </source>
</reference>
<evidence type="ECO:0000313" key="2">
    <source>
        <dbReference type="Proteomes" id="UP000615234"/>
    </source>
</evidence>
<evidence type="ECO:0000313" key="1">
    <source>
        <dbReference type="EMBL" id="MBC5662113.1"/>
    </source>
</evidence>
<name>A0A8I0AE16_9FIRM</name>
<dbReference type="Proteomes" id="UP000615234">
    <property type="component" value="Unassembled WGS sequence"/>
</dbReference>